<evidence type="ECO:0000256" key="6">
    <source>
        <dbReference type="ARBA" id="ARBA00022946"/>
    </source>
</evidence>
<evidence type="ECO:0000256" key="3">
    <source>
        <dbReference type="ARBA" id="ARBA00022712"/>
    </source>
</evidence>
<dbReference type="EC" id="2.5.1.112" evidence="10"/>
<sequence>MESLPRPTSSTFRGKKEKVVFVVGPTGTGKSRLAIDLATRFPAEVVNCDKMQVYQGLDVASNKVTDAERRGVPHHLLGVVHDPLADFAAVDFCRRASRVTKSIIARGRLPIVAGGSNSFVEALVDGEDADFRSQYDFCFLWVDVALPVLYEFISDRVDRMVDSGLVEEVRAAFDPNDRDYTRGIRRAIGVPELDEYFRSGGRSAALLEAAVEKIKENTCRLACRQLKKIQRLNGQLNWSMHRVDATDVFLRRGTSGADEIWEELVAGPSTAIVDRFLHREENLVSNTTEVVEDHAAAVGIPLPAMAAAAGLTL</sequence>
<accession>A0AAV0RR57</accession>
<dbReference type="InterPro" id="IPR039657">
    <property type="entry name" value="Dimethylallyltransferase"/>
</dbReference>
<evidence type="ECO:0000256" key="2">
    <source>
        <dbReference type="ARBA" id="ARBA00022679"/>
    </source>
</evidence>
<dbReference type="InterPro" id="IPR018022">
    <property type="entry name" value="IPT"/>
</dbReference>
<dbReference type="GO" id="GO:0005739">
    <property type="term" value="C:mitochondrion"/>
    <property type="evidence" value="ECO:0007669"/>
    <property type="project" value="TreeGrafter"/>
</dbReference>
<dbReference type="Pfam" id="PF01715">
    <property type="entry name" value="IPPT"/>
    <property type="match status" value="2"/>
</dbReference>
<dbReference type="Gene3D" id="1.10.287.890">
    <property type="entry name" value="Crystal structure of tRNA isopentenylpyrophosphate transferase (bh2366) domain"/>
    <property type="match status" value="1"/>
</dbReference>
<comment type="catalytic activity">
    <reaction evidence="7">
        <text>dimethylallyl diphosphate + ATP = N(6)-(dimethylallyl)adenosine 5'-triphosphate + diphosphate</text>
        <dbReference type="Rhea" id="RHEA:36331"/>
        <dbReference type="ChEBI" id="CHEBI:30616"/>
        <dbReference type="ChEBI" id="CHEBI:33019"/>
        <dbReference type="ChEBI" id="CHEBI:57623"/>
        <dbReference type="ChEBI" id="CHEBI:73532"/>
        <dbReference type="EC" id="2.5.1.112"/>
    </reaction>
</comment>
<evidence type="ECO:0000256" key="4">
    <source>
        <dbReference type="ARBA" id="ARBA00022741"/>
    </source>
</evidence>
<dbReference type="GO" id="GO:0052381">
    <property type="term" value="F:tRNA dimethylallyltransferase activity"/>
    <property type="evidence" value="ECO:0007669"/>
    <property type="project" value="InterPro"/>
</dbReference>
<dbReference type="EMBL" id="CAMGYJ010000011">
    <property type="protein sequence ID" value="CAI0559741.1"/>
    <property type="molecule type" value="Genomic_DNA"/>
</dbReference>
<dbReference type="Gene3D" id="3.40.50.300">
    <property type="entry name" value="P-loop containing nucleotide triphosphate hydrolases"/>
    <property type="match status" value="1"/>
</dbReference>
<evidence type="ECO:0000256" key="9">
    <source>
        <dbReference type="ARBA" id="ARBA00055191"/>
    </source>
</evidence>
<dbReference type="SUPFAM" id="SSF52540">
    <property type="entry name" value="P-loop containing nucleoside triphosphate hydrolases"/>
    <property type="match status" value="1"/>
</dbReference>
<dbReference type="PANTHER" id="PTHR11088">
    <property type="entry name" value="TRNA DIMETHYLALLYLTRANSFERASE"/>
    <property type="match status" value="1"/>
</dbReference>
<evidence type="ECO:0000256" key="10">
    <source>
        <dbReference type="ARBA" id="ARBA00066838"/>
    </source>
</evidence>
<dbReference type="GO" id="GO:0052622">
    <property type="term" value="F:ATP/ADP dimethylallyltransferase activity"/>
    <property type="evidence" value="ECO:0007669"/>
    <property type="project" value="UniProtKB-EC"/>
</dbReference>
<comment type="caution">
    <text evidence="11">The sequence shown here is derived from an EMBL/GenBank/DDBJ whole genome shotgun (WGS) entry which is preliminary data.</text>
</comment>
<dbReference type="GO" id="GO:0009824">
    <property type="term" value="F:AMP dimethylallyltransferase activity"/>
    <property type="evidence" value="ECO:0007669"/>
    <property type="project" value="UniProtKB-ARBA"/>
</dbReference>
<keyword evidence="12" id="KW-1185">Reference proteome</keyword>
<evidence type="ECO:0000313" key="12">
    <source>
        <dbReference type="Proteomes" id="UP001154282"/>
    </source>
</evidence>
<evidence type="ECO:0000256" key="1">
    <source>
        <dbReference type="ARBA" id="ARBA00005842"/>
    </source>
</evidence>
<dbReference type="AlphaFoldDB" id="A0AAV0RR57"/>
<keyword evidence="3" id="KW-0203">Cytokinin biosynthesis</keyword>
<name>A0AAV0RR57_9ROSI</name>
<dbReference type="HAMAP" id="MF_00185">
    <property type="entry name" value="IPP_trans"/>
    <property type="match status" value="1"/>
</dbReference>
<keyword evidence="6" id="KW-0809">Transit peptide</keyword>
<keyword evidence="2" id="KW-0808">Transferase</keyword>
<protein>
    <recommendedName>
        <fullName evidence="10">adenylate dimethylallyltransferase (ADP/ATP-dependent)</fullName>
        <ecNumber evidence="10">2.5.1.112</ecNumber>
    </recommendedName>
</protein>
<organism evidence="11 12">
    <name type="scientific">Linum tenue</name>
    <dbReference type="NCBI Taxonomy" id="586396"/>
    <lineage>
        <taxon>Eukaryota</taxon>
        <taxon>Viridiplantae</taxon>
        <taxon>Streptophyta</taxon>
        <taxon>Embryophyta</taxon>
        <taxon>Tracheophyta</taxon>
        <taxon>Spermatophyta</taxon>
        <taxon>Magnoliopsida</taxon>
        <taxon>eudicotyledons</taxon>
        <taxon>Gunneridae</taxon>
        <taxon>Pentapetalae</taxon>
        <taxon>rosids</taxon>
        <taxon>fabids</taxon>
        <taxon>Malpighiales</taxon>
        <taxon>Linaceae</taxon>
        <taxon>Linum</taxon>
    </lineage>
</organism>
<keyword evidence="4" id="KW-0547">Nucleotide-binding</keyword>
<dbReference type="GO" id="GO:0009691">
    <property type="term" value="P:cytokinin biosynthetic process"/>
    <property type="evidence" value="ECO:0007669"/>
    <property type="project" value="UniProtKB-KW"/>
</dbReference>
<reference evidence="11" key="1">
    <citation type="submission" date="2022-08" db="EMBL/GenBank/DDBJ databases">
        <authorList>
            <person name="Gutierrez-Valencia J."/>
        </authorList>
    </citation>
    <scope>NUCLEOTIDE SEQUENCE</scope>
</reference>
<evidence type="ECO:0000256" key="5">
    <source>
        <dbReference type="ARBA" id="ARBA00022840"/>
    </source>
</evidence>
<dbReference type="PANTHER" id="PTHR11088:SF74">
    <property type="entry name" value="ADENYLATE ISOPENTENYLTRANSFERASE 5, CHLOROPLASTIC"/>
    <property type="match status" value="1"/>
</dbReference>
<keyword evidence="5" id="KW-0067">ATP-binding</keyword>
<comment type="catalytic activity">
    <reaction evidence="8">
        <text>dimethylallyl diphosphate + ADP = N(6)-(dimethylallyl)adenosine 5'-diphosphate + diphosphate</text>
        <dbReference type="Rhea" id="RHEA:36327"/>
        <dbReference type="ChEBI" id="CHEBI:33019"/>
        <dbReference type="ChEBI" id="CHEBI:57623"/>
        <dbReference type="ChEBI" id="CHEBI:73533"/>
        <dbReference type="ChEBI" id="CHEBI:456216"/>
        <dbReference type="EC" id="2.5.1.112"/>
    </reaction>
</comment>
<proteinExistence type="inferred from homology"/>
<dbReference type="GO" id="GO:0006400">
    <property type="term" value="P:tRNA modification"/>
    <property type="evidence" value="ECO:0007669"/>
    <property type="project" value="TreeGrafter"/>
</dbReference>
<dbReference type="GO" id="GO:0005524">
    <property type="term" value="F:ATP binding"/>
    <property type="evidence" value="ECO:0007669"/>
    <property type="project" value="UniProtKB-KW"/>
</dbReference>
<evidence type="ECO:0000256" key="8">
    <source>
        <dbReference type="ARBA" id="ARBA00052386"/>
    </source>
</evidence>
<evidence type="ECO:0000313" key="11">
    <source>
        <dbReference type="EMBL" id="CAI0559741.1"/>
    </source>
</evidence>
<comment type="similarity">
    <text evidence="1">Belongs to the IPP transferase family.</text>
</comment>
<dbReference type="Proteomes" id="UP001154282">
    <property type="component" value="Unassembled WGS sequence"/>
</dbReference>
<dbReference type="FunFam" id="1.10.287.890:FF:000002">
    <property type="entry name" value="Adenylate isopentenyltransferase 5, chloroplastic"/>
    <property type="match status" value="1"/>
</dbReference>
<gene>
    <name evidence="11" type="ORF">LITE_LOCUS49354</name>
</gene>
<comment type="function">
    <text evidence="9">Involved in cytokinin biosynthesis. Catalyzes the transfer of an isopentenyl group from dimethylallyl diphosphate (DMAPP) to ATP and ADP.</text>
</comment>
<dbReference type="InterPro" id="IPR027417">
    <property type="entry name" value="P-loop_NTPase"/>
</dbReference>
<evidence type="ECO:0000256" key="7">
    <source>
        <dbReference type="ARBA" id="ARBA00051744"/>
    </source>
</evidence>